<keyword evidence="1" id="KW-0472">Membrane</keyword>
<name>A0A2V2MT38_9EURY</name>
<protein>
    <submittedName>
        <fullName evidence="2">Uncharacterized protein</fullName>
    </submittedName>
</protein>
<feature type="transmembrane region" description="Helical" evidence="1">
    <location>
        <begin position="61"/>
        <end position="84"/>
    </location>
</feature>
<feature type="transmembrane region" description="Helical" evidence="1">
    <location>
        <begin position="166"/>
        <end position="186"/>
    </location>
</feature>
<evidence type="ECO:0000313" key="2">
    <source>
        <dbReference type="EMBL" id="PWR71182.1"/>
    </source>
</evidence>
<keyword evidence="3" id="KW-1185">Reference proteome</keyword>
<gene>
    <name evidence="2" type="ORF">DLD82_14005</name>
</gene>
<feature type="transmembrane region" description="Helical" evidence="1">
    <location>
        <begin position="255"/>
        <end position="275"/>
    </location>
</feature>
<keyword evidence="1" id="KW-1133">Transmembrane helix</keyword>
<keyword evidence="1" id="KW-0812">Transmembrane</keyword>
<accession>A0A2V2MT38</accession>
<comment type="caution">
    <text evidence="2">The sequence shown here is derived from an EMBL/GenBank/DDBJ whole genome shotgun (WGS) entry which is preliminary data.</text>
</comment>
<organism evidence="2 3">
    <name type="scientific">Methanospirillum stamsii</name>
    <dbReference type="NCBI Taxonomy" id="1277351"/>
    <lineage>
        <taxon>Archaea</taxon>
        <taxon>Methanobacteriati</taxon>
        <taxon>Methanobacteriota</taxon>
        <taxon>Stenosarchaea group</taxon>
        <taxon>Methanomicrobia</taxon>
        <taxon>Methanomicrobiales</taxon>
        <taxon>Methanospirillaceae</taxon>
        <taxon>Methanospirillum</taxon>
    </lineage>
</organism>
<evidence type="ECO:0000256" key="1">
    <source>
        <dbReference type="SAM" id="Phobius"/>
    </source>
</evidence>
<dbReference type="EMBL" id="QGMZ01000035">
    <property type="protein sequence ID" value="PWR71182.1"/>
    <property type="molecule type" value="Genomic_DNA"/>
</dbReference>
<dbReference type="AlphaFoldDB" id="A0A2V2MT38"/>
<dbReference type="Proteomes" id="UP000245934">
    <property type="component" value="Unassembled WGS sequence"/>
</dbReference>
<proteinExistence type="predicted"/>
<feature type="transmembrane region" description="Helical" evidence="1">
    <location>
        <begin position="207"/>
        <end position="235"/>
    </location>
</feature>
<reference evidence="2 3" key="1">
    <citation type="submission" date="2018-05" db="EMBL/GenBank/DDBJ databases">
        <title>Draft genome of Methanospirillum stamsii Pt1.</title>
        <authorList>
            <person name="Dueholm M.S."/>
            <person name="Nielsen P.H."/>
            <person name="Bakmann L.F."/>
            <person name="Otzen D.E."/>
        </authorList>
    </citation>
    <scope>NUCLEOTIDE SEQUENCE [LARGE SCALE GENOMIC DNA]</scope>
    <source>
        <strain evidence="2 3">Pt1</strain>
    </source>
</reference>
<evidence type="ECO:0000313" key="3">
    <source>
        <dbReference type="Proteomes" id="UP000245934"/>
    </source>
</evidence>
<feature type="transmembrane region" description="Helical" evidence="1">
    <location>
        <begin position="35"/>
        <end position="55"/>
    </location>
</feature>
<feature type="transmembrane region" description="Helical" evidence="1">
    <location>
        <begin position="128"/>
        <end position="154"/>
    </location>
</feature>
<sequence>MLSSDVPKPDIISSRIDEEMRSLNKTKIQIASEKIGCKPLLALAFAVVLNIWAFWTLDITYLVIWISASLYFYLFYPMLPIFLFPLRYFTKKPSEPKVSINKNDLINWARDLKIFKNKRIGFRLFMRFFILSLLPLTIGMICIYLMSVFFSLYLGNTGVIPADTSALILVQCIGIILFYIEIFFFRHHLFNFAEYVRRQKSLEWKKLIVLSILGFIFLIVGTIVVFLLLIAILLPGFTLSSFMNVAEFVRVRTDVWIFIILISQFIIMQFLQSVLSLRISLKMCNDLIFRLNDSKKYLNPGKYLDPTKCGSEDLKNDFQQIKVPLRALKETELYAFNRRQMFGLFPTYSIGVNISNLFNIKTLNELKEVFISDD</sequence>